<dbReference type="PANTHER" id="PTHR23236">
    <property type="entry name" value="EUKARYOTIC TRANSLATION INITIATION FACTOR 4B/4H"/>
    <property type="match status" value="1"/>
</dbReference>
<dbReference type="GO" id="GO:0005730">
    <property type="term" value="C:nucleolus"/>
    <property type="evidence" value="ECO:0007669"/>
    <property type="project" value="UniProtKB-SubCell"/>
</dbReference>
<keyword evidence="4 7" id="KW-0694">RNA-binding</keyword>
<reference evidence="10 11" key="1">
    <citation type="submission" date="2020-09" db="EMBL/GenBank/DDBJ databases">
        <authorList>
            <person name="Ashkenazy H."/>
        </authorList>
    </citation>
    <scope>NUCLEOTIDE SEQUENCE [LARGE SCALE GENOMIC DNA]</scope>
    <source>
        <strain evidence="11">cv. Cdm-0</strain>
    </source>
</reference>
<dbReference type="GO" id="GO:0003723">
    <property type="term" value="F:RNA binding"/>
    <property type="evidence" value="ECO:0007669"/>
    <property type="project" value="UniProtKB-UniRule"/>
</dbReference>
<keyword evidence="3" id="KW-0677">Repeat</keyword>
<feature type="region of interest" description="Disordered" evidence="8">
    <location>
        <begin position="364"/>
        <end position="385"/>
    </location>
</feature>
<evidence type="ECO:0000256" key="7">
    <source>
        <dbReference type="PROSITE-ProRule" id="PRU00176"/>
    </source>
</evidence>
<evidence type="ECO:0000256" key="5">
    <source>
        <dbReference type="ARBA" id="ARBA00023242"/>
    </source>
</evidence>
<evidence type="ECO:0000259" key="9">
    <source>
        <dbReference type="PROSITE" id="PS50102"/>
    </source>
</evidence>
<feature type="domain" description="RRM" evidence="9">
    <location>
        <begin position="388"/>
        <end position="441"/>
    </location>
</feature>
<dbReference type="Proteomes" id="UP000516314">
    <property type="component" value="Chromosome 1"/>
</dbReference>
<dbReference type="PANTHER" id="PTHR23236:SF115">
    <property type="entry name" value="NUCLEOLIN 1"/>
    <property type="match status" value="1"/>
</dbReference>
<gene>
    <name evidence="10" type="ORF">AT9943_LOCUS3395</name>
</gene>
<keyword evidence="2" id="KW-0698">rRNA processing</keyword>
<organism evidence="10 11">
    <name type="scientific">Arabidopsis thaliana</name>
    <name type="common">Mouse-ear cress</name>
    <dbReference type="NCBI Taxonomy" id="3702"/>
    <lineage>
        <taxon>Eukaryota</taxon>
        <taxon>Viridiplantae</taxon>
        <taxon>Streptophyta</taxon>
        <taxon>Embryophyta</taxon>
        <taxon>Tracheophyta</taxon>
        <taxon>Spermatophyta</taxon>
        <taxon>Magnoliopsida</taxon>
        <taxon>eudicotyledons</taxon>
        <taxon>Gunneridae</taxon>
        <taxon>Pentapetalae</taxon>
        <taxon>rosids</taxon>
        <taxon>malvids</taxon>
        <taxon>Brassicales</taxon>
        <taxon>Brassicaceae</taxon>
        <taxon>Camelineae</taxon>
        <taxon>Arabidopsis</taxon>
    </lineage>
</organism>
<dbReference type="CDD" id="cd12450">
    <property type="entry name" value="RRM1_NUCLs"/>
    <property type="match status" value="1"/>
</dbReference>
<sequence length="441" mass="47333">MIISQRVTPYWTEEFEIKATKPLKKGKREPEDDIDTKVSLKKQKKDVIAAVQKEKAVKKVPKKAKKVPAKKAASSSDESSDDSSSDDEPAPKKAVAATNGTVAKKSKDDSSSSDDDSSDEEVAVTKKPAAAAKNGSVKAKKESSSEDDSSSEDEPAKKPAAKIAKPAAKDSSSSDDDSDEDSEDEKPATKKAAPAAAKAASSSDSSDEDSDEESEDEKPAQKKADTKASKKESSDESSESEEDESEDEEETPKKKSSDVEMVDAEKSSAKQPKTPSTPAAGGSKTLFAANLSFNIERADVENFFKEAGEVVDVRFSTNRDDGSFRGFGHVEFASSEEAQKALEFHGRPLLGREIRLDIAQERGERGERPAFTPQSGNFRSGGDGGDEKKIFVKGFDASLSEDDIKNTLREHFSSCGEIKNVSVPIDRDTGNSKGLVIITLS</sequence>
<dbReference type="EMBL" id="LR881466">
    <property type="protein sequence ID" value="CAD5314989.1"/>
    <property type="molecule type" value="Genomic_DNA"/>
</dbReference>
<evidence type="ECO:0000256" key="1">
    <source>
        <dbReference type="ARBA" id="ARBA00004604"/>
    </source>
</evidence>
<evidence type="ECO:0000313" key="11">
    <source>
        <dbReference type="Proteomes" id="UP000516314"/>
    </source>
</evidence>
<feature type="region of interest" description="Disordered" evidence="8">
    <location>
        <begin position="19"/>
        <end position="284"/>
    </location>
</feature>
<dbReference type="SUPFAM" id="SSF54928">
    <property type="entry name" value="RNA-binding domain, RBD"/>
    <property type="match status" value="1"/>
</dbReference>
<proteinExistence type="predicted"/>
<feature type="compositionally biased region" description="Acidic residues" evidence="8">
    <location>
        <begin position="205"/>
        <end position="216"/>
    </location>
</feature>
<feature type="compositionally biased region" description="Low complexity" evidence="8">
    <location>
        <begin position="190"/>
        <end position="204"/>
    </location>
</feature>
<dbReference type="AlphaFoldDB" id="A0A7G2DZL4"/>
<evidence type="ECO:0000256" key="4">
    <source>
        <dbReference type="ARBA" id="ARBA00022884"/>
    </source>
</evidence>
<name>A0A7G2DZL4_ARATH</name>
<evidence type="ECO:0000256" key="3">
    <source>
        <dbReference type="ARBA" id="ARBA00022737"/>
    </source>
</evidence>
<feature type="compositionally biased region" description="Basic and acidic residues" evidence="8">
    <location>
        <begin position="217"/>
        <end position="234"/>
    </location>
</feature>
<dbReference type="InterPro" id="IPR012677">
    <property type="entry name" value="Nucleotide-bd_a/b_plait_sf"/>
</dbReference>
<feature type="domain" description="RRM" evidence="9">
    <location>
        <begin position="284"/>
        <end position="361"/>
    </location>
</feature>
<feature type="compositionally biased region" description="Low complexity" evidence="8">
    <location>
        <begin position="161"/>
        <end position="171"/>
    </location>
</feature>
<evidence type="ECO:0000256" key="2">
    <source>
        <dbReference type="ARBA" id="ARBA00022552"/>
    </source>
</evidence>
<evidence type="ECO:0000313" key="10">
    <source>
        <dbReference type="EMBL" id="CAD5314989.1"/>
    </source>
</evidence>
<feature type="compositionally biased region" description="Basic residues" evidence="8">
    <location>
        <begin position="58"/>
        <end position="69"/>
    </location>
</feature>
<dbReference type="FunFam" id="3.30.70.330:FF:001118">
    <property type="entry name" value="Nucleolin like 2"/>
    <property type="match status" value="1"/>
</dbReference>
<comment type="subcellular location">
    <subcellularLocation>
        <location evidence="1">Nucleus</location>
        <location evidence="1">Nucleolus</location>
    </subcellularLocation>
</comment>
<dbReference type="GO" id="GO:0006364">
    <property type="term" value="P:rRNA processing"/>
    <property type="evidence" value="ECO:0007669"/>
    <property type="project" value="UniProtKB-KW"/>
</dbReference>
<dbReference type="InterPro" id="IPR034349">
    <property type="entry name" value="NUCL_RRM1"/>
</dbReference>
<comment type="subunit">
    <text evidence="6">Interacts with THAL in the nucleus.</text>
</comment>
<dbReference type="PROSITE" id="PS50102">
    <property type="entry name" value="RRM"/>
    <property type="match status" value="2"/>
</dbReference>
<dbReference type="SMART" id="SM00360">
    <property type="entry name" value="RRM"/>
    <property type="match status" value="2"/>
</dbReference>
<protein>
    <submittedName>
        <fullName evidence="10">(thale cress) hypothetical protein</fullName>
    </submittedName>
</protein>
<feature type="compositionally biased region" description="Basic and acidic residues" evidence="8">
    <location>
        <begin position="251"/>
        <end position="268"/>
    </location>
</feature>
<keyword evidence="5" id="KW-0539">Nucleus</keyword>
<evidence type="ECO:0000256" key="6">
    <source>
        <dbReference type="ARBA" id="ARBA00062207"/>
    </source>
</evidence>
<feature type="compositionally biased region" description="Acidic residues" evidence="8">
    <location>
        <begin position="111"/>
        <end position="122"/>
    </location>
</feature>
<dbReference type="InterPro" id="IPR000504">
    <property type="entry name" value="RRM_dom"/>
</dbReference>
<feature type="compositionally biased region" description="Acidic residues" evidence="8">
    <location>
        <begin position="173"/>
        <end position="184"/>
    </location>
</feature>
<evidence type="ECO:0000256" key="8">
    <source>
        <dbReference type="SAM" id="MobiDB-lite"/>
    </source>
</evidence>
<dbReference type="Pfam" id="PF00076">
    <property type="entry name" value="RRM_1"/>
    <property type="match status" value="2"/>
</dbReference>
<dbReference type="InterPro" id="IPR035979">
    <property type="entry name" value="RBD_domain_sf"/>
</dbReference>
<feature type="compositionally biased region" description="Acidic residues" evidence="8">
    <location>
        <begin position="78"/>
        <end position="88"/>
    </location>
</feature>
<feature type="compositionally biased region" description="Acidic residues" evidence="8">
    <location>
        <begin position="235"/>
        <end position="250"/>
    </location>
</feature>
<dbReference type="Gene3D" id="3.30.70.330">
    <property type="match status" value="2"/>
</dbReference>
<accession>A0A7G2DZL4</accession>